<dbReference type="InterPro" id="IPR046335">
    <property type="entry name" value="LacI/GalR-like_sensor"/>
</dbReference>
<evidence type="ECO:0000313" key="6">
    <source>
        <dbReference type="EMBL" id="MBO1512093.1"/>
    </source>
</evidence>
<dbReference type="SMART" id="SM00354">
    <property type="entry name" value="HTH_LACI"/>
    <property type="match status" value="1"/>
</dbReference>
<comment type="caution">
    <text evidence="6">The sequence shown here is derived from an EMBL/GenBank/DDBJ whole genome shotgun (WGS) entry which is preliminary data.</text>
</comment>
<dbReference type="Pfam" id="PF13377">
    <property type="entry name" value="Peripla_BP_3"/>
    <property type="match status" value="1"/>
</dbReference>
<organism evidence="6 7">
    <name type="scientific">Metabacillus bambusae</name>
    <dbReference type="NCBI Taxonomy" id="2795218"/>
    <lineage>
        <taxon>Bacteria</taxon>
        <taxon>Bacillati</taxon>
        <taxon>Bacillota</taxon>
        <taxon>Bacilli</taxon>
        <taxon>Bacillales</taxon>
        <taxon>Bacillaceae</taxon>
        <taxon>Metabacillus</taxon>
    </lineage>
</organism>
<gene>
    <name evidence="6" type="ORF">I7822_10480</name>
</gene>
<evidence type="ECO:0000259" key="5">
    <source>
        <dbReference type="PROSITE" id="PS50932"/>
    </source>
</evidence>
<keyword evidence="2" id="KW-0805">Transcription regulation</keyword>
<dbReference type="CDD" id="cd01392">
    <property type="entry name" value="HTH_LacI"/>
    <property type="match status" value="1"/>
</dbReference>
<keyword evidence="4" id="KW-0804">Transcription</keyword>
<dbReference type="InterPro" id="IPR000843">
    <property type="entry name" value="HTH_LacI"/>
</dbReference>
<dbReference type="PANTHER" id="PTHR30146">
    <property type="entry name" value="LACI-RELATED TRANSCRIPTIONAL REPRESSOR"/>
    <property type="match status" value="1"/>
</dbReference>
<sequence length="353" mass="39964">MGKKVTIQQIADYLGVSKYVVSRALAGKSGVKEETREKVLETAKQLGYKTEDINFPTETKSKNNNQQGRSAQKNVLVVLPRSQYQDSVYWGKIIDGISLELNDLSLGMVIMTETDNFANVINPQGFIGIICVGNLSTTILLEFKKWRIPVVLIDSEEPLFTTDTIFANNYDSSYLLTNYLIGLGHKKMKFIGSYHYSRSFYDRWLGFRSALELHNLTDQSNEHVTLHIGLEFEDMYSNIKAWIEKEVEEGNELPTAFVCANDLIALYVIDLLKGLSFNIPEDISVTGFDNLENSYLKSPTLTTIHVPKEQLGRRAVKSLFNKIKNGKDQHEKVLLTCEMIVRESTTKPKEDGV</sequence>
<reference evidence="6 7" key="1">
    <citation type="submission" date="2021-03" db="EMBL/GenBank/DDBJ databases">
        <title>Whole genome sequence of Metabacillus bambusae BG109.</title>
        <authorList>
            <person name="Jeong J.W."/>
        </authorList>
    </citation>
    <scope>NUCLEOTIDE SEQUENCE [LARGE SCALE GENOMIC DNA]</scope>
    <source>
        <strain evidence="6 7">BG109</strain>
    </source>
</reference>
<accession>A0ABS3N2E4</accession>
<dbReference type="GO" id="GO:0003677">
    <property type="term" value="F:DNA binding"/>
    <property type="evidence" value="ECO:0007669"/>
    <property type="project" value="UniProtKB-KW"/>
</dbReference>
<dbReference type="RefSeq" id="WP_207977766.1">
    <property type="nucleotide sequence ID" value="NZ_JAGDEL010000006.1"/>
</dbReference>
<dbReference type="Proteomes" id="UP000663981">
    <property type="component" value="Unassembled WGS sequence"/>
</dbReference>
<dbReference type="PROSITE" id="PS50932">
    <property type="entry name" value="HTH_LACI_2"/>
    <property type="match status" value="1"/>
</dbReference>
<dbReference type="SUPFAM" id="SSF47413">
    <property type="entry name" value="lambda repressor-like DNA-binding domains"/>
    <property type="match status" value="1"/>
</dbReference>
<dbReference type="Gene3D" id="3.40.50.2300">
    <property type="match status" value="2"/>
</dbReference>
<evidence type="ECO:0000256" key="3">
    <source>
        <dbReference type="ARBA" id="ARBA00023125"/>
    </source>
</evidence>
<protein>
    <submittedName>
        <fullName evidence="6">LacI family DNA-binding transcriptional regulator</fullName>
    </submittedName>
</protein>
<dbReference type="InterPro" id="IPR028082">
    <property type="entry name" value="Peripla_BP_I"/>
</dbReference>
<evidence type="ECO:0000256" key="2">
    <source>
        <dbReference type="ARBA" id="ARBA00023015"/>
    </source>
</evidence>
<evidence type="ECO:0000313" key="7">
    <source>
        <dbReference type="Proteomes" id="UP000663981"/>
    </source>
</evidence>
<feature type="domain" description="HTH lacI-type" evidence="5">
    <location>
        <begin position="5"/>
        <end position="73"/>
    </location>
</feature>
<dbReference type="SUPFAM" id="SSF53822">
    <property type="entry name" value="Periplasmic binding protein-like I"/>
    <property type="match status" value="1"/>
</dbReference>
<evidence type="ECO:0000256" key="1">
    <source>
        <dbReference type="ARBA" id="ARBA00022491"/>
    </source>
</evidence>
<dbReference type="EMBL" id="JAGDEL010000006">
    <property type="protein sequence ID" value="MBO1512093.1"/>
    <property type="molecule type" value="Genomic_DNA"/>
</dbReference>
<name>A0ABS3N2E4_9BACI</name>
<dbReference type="Gene3D" id="1.10.260.40">
    <property type="entry name" value="lambda repressor-like DNA-binding domains"/>
    <property type="match status" value="1"/>
</dbReference>
<evidence type="ECO:0000256" key="4">
    <source>
        <dbReference type="ARBA" id="ARBA00023163"/>
    </source>
</evidence>
<proteinExistence type="predicted"/>
<keyword evidence="3 6" id="KW-0238">DNA-binding</keyword>
<keyword evidence="7" id="KW-1185">Reference proteome</keyword>
<keyword evidence="1" id="KW-0678">Repressor</keyword>
<dbReference type="InterPro" id="IPR010982">
    <property type="entry name" value="Lambda_DNA-bd_dom_sf"/>
</dbReference>
<dbReference type="Pfam" id="PF00356">
    <property type="entry name" value="LacI"/>
    <property type="match status" value="1"/>
</dbReference>
<dbReference type="PANTHER" id="PTHR30146:SF148">
    <property type="entry name" value="HTH-TYPE TRANSCRIPTIONAL REPRESSOR PURR-RELATED"/>
    <property type="match status" value="1"/>
</dbReference>